<dbReference type="InterPro" id="IPR027417">
    <property type="entry name" value="P-loop_NTPase"/>
</dbReference>
<accession>A0A1I0YRK0</accession>
<dbReference type="GO" id="GO:0005886">
    <property type="term" value="C:plasma membrane"/>
    <property type="evidence" value="ECO:0007669"/>
    <property type="project" value="UniProtKB-SubCell"/>
</dbReference>
<protein>
    <recommendedName>
        <fullName evidence="12">ATP synthase subunit alpha</fullName>
        <ecNumber evidence="12">7.1.2.2</ecNumber>
    </recommendedName>
    <alternativeName>
        <fullName evidence="12">ATP synthase F1 sector subunit alpha</fullName>
    </alternativeName>
    <alternativeName>
        <fullName evidence="12">F-ATPase subunit alpha</fullName>
    </alternativeName>
</protein>
<evidence type="ECO:0000256" key="8">
    <source>
        <dbReference type="ARBA" id="ARBA00023065"/>
    </source>
</evidence>
<dbReference type="HAMAP" id="MF_01346">
    <property type="entry name" value="ATP_synth_alpha_bact"/>
    <property type="match status" value="1"/>
</dbReference>
<keyword evidence="4 12" id="KW-1003">Cell membrane</keyword>
<keyword evidence="5 12" id="KW-0547">Nucleotide-binding</keyword>
<dbReference type="EC" id="7.1.2.2" evidence="12"/>
<dbReference type="PANTHER" id="PTHR48082:SF2">
    <property type="entry name" value="ATP SYNTHASE SUBUNIT ALPHA, MITOCHONDRIAL"/>
    <property type="match status" value="1"/>
</dbReference>
<gene>
    <name evidence="12" type="primary">atpA</name>
    <name evidence="16" type="ORF">SAMN05216249_11122</name>
</gene>
<name>A0A1I0YRK0_9FIRM</name>
<dbReference type="Pfam" id="PF02874">
    <property type="entry name" value="ATP-synt_ab_N"/>
    <property type="match status" value="1"/>
</dbReference>
<evidence type="ECO:0000256" key="2">
    <source>
        <dbReference type="ARBA" id="ARBA00008936"/>
    </source>
</evidence>
<keyword evidence="3 12" id="KW-0813">Transport</keyword>
<dbReference type="FunFam" id="2.40.30.20:FF:000001">
    <property type="entry name" value="ATP synthase subunit alpha"/>
    <property type="match status" value="1"/>
</dbReference>
<keyword evidence="9 12" id="KW-0472">Membrane</keyword>
<dbReference type="CDD" id="cd01132">
    <property type="entry name" value="F1-ATPase_alpha_CD"/>
    <property type="match status" value="1"/>
</dbReference>
<dbReference type="GO" id="GO:0043531">
    <property type="term" value="F:ADP binding"/>
    <property type="evidence" value="ECO:0007669"/>
    <property type="project" value="TreeGrafter"/>
</dbReference>
<proteinExistence type="inferred from homology"/>
<organism evidence="16 17">
    <name type="scientific">Acetitomaculum ruminis DSM 5522</name>
    <dbReference type="NCBI Taxonomy" id="1120918"/>
    <lineage>
        <taxon>Bacteria</taxon>
        <taxon>Bacillati</taxon>
        <taxon>Bacillota</taxon>
        <taxon>Clostridia</taxon>
        <taxon>Lachnospirales</taxon>
        <taxon>Lachnospiraceae</taxon>
        <taxon>Acetitomaculum</taxon>
    </lineage>
</organism>
<evidence type="ECO:0000259" key="13">
    <source>
        <dbReference type="Pfam" id="PF00006"/>
    </source>
</evidence>
<evidence type="ECO:0000313" key="16">
    <source>
        <dbReference type="EMBL" id="SFB15842.1"/>
    </source>
</evidence>
<comment type="similarity">
    <text evidence="2 12">Belongs to the ATPase alpha/beta chains family.</text>
</comment>
<dbReference type="PIRSF" id="PIRSF039088">
    <property type="entry name" value="F_ATPase_subunit_alpha"/>
    <property type="match status" value="1"/>
</dbReference>
<keyword evidence="6 12" id="KW-0067">ATP-binding</keyword>
<dbReference type="SUPFAM" id="SSF52540">
    <property type="entry name" value="P-loop containing nucleoside triphosphate hydrolases"/>
    <property type="match status" value="1"/>
</dbReference>
<dbReference type="InterPro" id="IPR020003">
    <property type="entry name" value="ATPase_a/bsu_AS"/>
</dbReference>
<dbReference type="FunFam" id="1.20.150.20:FF:000001">
    <property type="entry name" value="ATP synthase subunit alpha"/>
    <property type="match status" value="1"/>
</dbReference>
<dbReference type="GO" id="GO:0005524">
    <property type="term" value="F:ATP binding"/>
    <property type="evidence" value="ECO:0007669"/>
    <property type="project" value="UniProtKB-UniRule"/>
</dbReference>
<keyword evidence="12" id="KW-0375">Hydrogen ion transport</keyword>
<evidence type="ECO:0000256" key="12">
    <source>
        <dbReference type="HAMAP-Rule" id="MF_01346"/>
    </source>
</evidence>
<evidence type="ECO:0000256" key="1">
    <source>
        <dbReference type="ARBA" id="ARBA00004170"/>
    </source>
</evidence>
<dbReference type="InterPro" id="IPR005294">
    <property type="entry name" value="ATP_synth_F1_asu"/>
</dbReference>
<dbReference type="PROSITE" id="PS00152">
    <property type="entry name" value="ATPASE_ALPHA_BETA"/>
    <property type="match status" value="1"/>
</dbReference>
<keyword evidence="8 12" id="KW-0406">Ion transport</keyword>
<dbReference type="RefSeq" id="WP_092872637.1">
    <property type="nucleotide sequence ID" value="NZ_FOJY01000011.1"/>
</dbReference>
<reference evidence="16 17" key="1">
    <citation type="submission" date="2016-10" db="EMBL/GenBank/DDBJ databases">
        <authorList>
            <person name="de Groot N.N."/>
        </authorList>
    </citation>
    <scope>NUCLEOTIDE SEQUENCE [LARGE SCALE GENOMIC DNA]</scope>
    <source>
        <strain evidence="16 17">DSM 5522</strain>
    </source>
</reference>
<dbReference type="Pfam" id="PF00306">
    <property type="entry name" value="ATP-synt_ab_C"/>
    <property type="match status" value="1"/>
</dbReference>
<feature type="domain" description="ATPase F1/V1/A1 complex alpha/beta subunit nucleotide-binding" evidence="13">
    <location>
        <begin position="149"/>
        <end position="364"/>
    </location>
</feature>
<keyword evidence="10 12" id="KW-0139">CF(1)</keyword>
<evidence type="ECO:0000259" key="14">
    <source>
        <dbReference type="Pfam" id="PF00306"/>
    </source>
</evidence>
<dbReference type="SUPFAM" id="SSF50615">
    <property type="entry name" value="N-terminal domain of alpha and beta subunits of F1 ATP synthase"/>
    <property type="match status" value="1"/>
</dbReference>
<dbReference type="Gene3D" id="1.20.150.20">
    <property type="entry name" value="ATP synthase alpha/beta chain, C-terminal domain"/>
    <property type="match status" value="1"/>
</dbReference>
<dbReference type="InterPro" id="IPR000194">
    <property type="entry name" value="ATPase_F1/V1/A1_a/bsu_nucl-bd"/>
</dbReference>
<comment type="function">
    <text evidence="12">Produces ATP from ADP in the presence of a proton gradient across the membrane. The alpha chain is a regulatory subunit.</text>
</comment>
<dbReference type="CDD" id="cd18116">
    <property type="entry name" value="ATP-synt_F1_alpha_N"/>
    <property type="match status" value="1"/>
</dbReference>
<dbReference type="InterPro" id="IPR004100">
    <property type="entry name" value="ATPase_F1/V1/A1_a/bsu_N"/>
</dbReference>
<dbReference type="InterPro" id="IPR038376">
    <property type="entry name" value="ATP_synth_asu_C_sf"/>
</dbReference>
<dbReference type="FunFam" id="3.40.50.300:FF:000002">
    <property type="entry name" value="ATP synthase subunit alpha"/>
    <property type="match status" value="1"/>
</dbReference>
<feature type="domain" description="ATPase F1/V1/A1 complex alpha/beta subunit N-terminal" evidence="15">
    <location>
        <begin position="25"/>
        <end position="92"/>
    </location>
</feature>
<feature type="binding site" evidence="12">
    <location>
        <begin position="169"/>
        <end position="176"/>
    </location>
    <ligand>
        <name>ATP</name>
        <dbReference type="ChEBI" id="CHEBI:30616"/>
    </ligand>
</feature>
<feature type="site" description="Required for activity" evidence="12">
    <location>
        <position position="362"/>
    </location>
</feature>
<evidence type="ECO:0000256" key="9">
    <source>
        <dbReference type="ARBA" id="ARBA00023136"/>
    </source>
</evidence>
<dbReference type="GO" id="GO:0045259">
    <property type="term" value="C:proton-transporting ATP synthase complex"/>
    <property type="evidence" value="ECO:0007669"/>
    <property type="project" value="UniProtKB-KW"/>
</dbReference>
<evidence type="ECO:0000256" key="3">
    <source>
        <dbReference type="ARBA" id="ARBA00022448"/>
    </source>
</evidence>
<evidence type="ECO:0000256" key="6">
    <source>
        <dbReference type="ARBA" id="ARBA00022840"/>
    </source>
</evidence>
<dbReference type="NCBIfam" id="TIGR00962">
    <property type="entry name" value="atpA"/>
    <property type="match status" value="1"/>
</dbReference>
<dbReference type="PANTHER" id="PTHR48082">
    <property type="entry name" value="ATP SYNTHASE SUBUNIT ALPHA, MITOCHONDRIAL"/>
    <property type="match status" value="1"/>
</dbReference>
<sequence length="501" mass="55004">MSLRPEEISSVIKEQIKRYASELEVSEIGTVIQVADGIARIHGLEKAMQGELLEFPGEVYGMVMNLEEDNVGAVLLGDSKNINEGDTVKTTGRVVEVPVGDAMVGRVVNALGQPIDGKGPIETDKFRQIERVAHGVIERKSVDTPLQTGIKAIDAMVPIGRGQRELIIGDRQTGKTAIAIDTIINQKGTGVKCIYVAIGQKASTVAALVKSLEEFGAMAYTTVVASTASELAPLQYIAPYAGCAIGEEWMEKGEDVLIIYDDLSKHATAYRTLSLLLRRPPGREAYPGDVFYLHSRLLERASKLSDELGGGSLTALPIIETQAGDVSAYIPTNVISITDGQIYLETEMFNSGFRPAINAGLSVSRVGGSAQIKAMKKIAAPIRVELAQFRELAAFSQFGSELDEDTRNKLAQGERIREVLKQPQYKPLPVEYQVMIIYAVTNKYLLDVEVSDVLRFQEELFEFIDTKYPEIPDDIRKTKVMSDDNEKLLIKAITEFKAQFK</sequence>
<dbReference type="OrthoDB" id="9803053at2"/>
<dbReference type="CDD" id="cd18113">
    <property type="entry name" value="ATP-synt_F1_alpha_C"/>
    <property type="match status" value="1"/>
</dbReference>
<dbReference type="InterPro" id="IPR036121">
    <property type="entry name" value="ATPase_F1/V1/A1_a/bsu_N_sf"/>
</dbReference>
<keyword evidence="17" id="KW-1185">Reference proteome</keyword>
<dbReference type="NCBIfam" id="NF009884">
    <property type="entry name" value="PRK13343.1"/>
    <property type="match status" value="1"/>
</dbReference>
<dbReference type="Proteomes" id="UP000198838">
    <property type="component" value="Unassembled WGS sequence"/>
</dbReference>
<evidence type="ECO:0000313" key="17">
    <source>
        <dbReference type="Proteomes" id="UP000198838"/>
    </source>
</evidence>
<dbReference type="Pfam" id="PF00006">
    <property type="entry name" value="ATP-synt_ab"/>
    <property type="match status" value="1"/>
</dbReference>
<dbReference type="Gene3D" id="3.40.50.300">
    <property type="entry name" value="P-loop containing nucleotide triphosphate hydrolases"/>
    <property type="match status" value="1"/>
</dbReference>
<dbReference type="InterPro" id="IPR033732">
    <property type="entry name" value="ATP_synth_F1_a_nt-bd_dom"/>
</dbReference>
<dbReference type="InterPro" id="IPR000793">
    <property type="entry name" value="ATP_synth_asu_C"/>
</dbReference>
<evidence type="ECO:0000256" key="4">
    <source>
        <dbReference type="ARBA" id="ARBA00022475"/>
    </source>
</evidence>
<evidence type="ECO:0000256" key="10">
    <source>
        <dbReference type="ARBA" id="ARBA00023196"/>
    </source>
</evidence>
<comment type="subcellular location">
    <subcellularLocation>
        <location evidence="12">Cell membrane</location>
        <topology evidence="12">Peripheral membrane protein</topology>
    </subcellularLocation>
    <subcellularLocation>
        <location evidence="1">Membrane</location>
        <topology evidence="1">Peripheral membrane protein</topology>
    </subcellularLocation>
</comment>
<dbReference type="STRING" id="1120918.SAMN05216249_11122"/>
<comment type="catalytic activity">
    <reaction evidence="12">
        <text>ATP + H2O + 4 H(+)(in) = ADP + phosphate + 5 H(+)(out)</text>
        <dbReference type="Rhea" id="RHEA:57720"/>
        <dbReference type="ChEBI" id="CHEBI:15377"/>
        <dbReference type="ChEBI" id="CHEBI:15378"/>
        <dbReference type="ChEBI" id="CHEBI:30616"/>
        <dbReference type="ChEBI" id="CHEBI:43474"/>
        <dbReference type="ChEBI" id="CHEBI:456216"/>
        <dbReference type="EC" id="7.1.2.2"/>
    </reaction>
</comment>
<keyword evidence="11 12" id="KW-0066">ATP synthesis</keyword>
<keyword evidence="7 12" id="KW-1278">Translocase</keyword>
<dbReference type="AlphaFoldDB" id="A0A1I0YRK0"/>
<dbReference type="SUPFAM" id="SSF47917">
    <property type="entry name" value="C-terminal domain of alpha and beta subunits of F1 ATP synthase"/>
    <property type="match status" value="1"/>
</dbReference>
<evidence type="ECO:0000259" key="15">
    <source>
        <dbReference type="Pfam" id="PF02874"/>
    </source>
</evidence>
<evidence type="ECO:0000256" key="5">
    <source>
        <dbReference type="ARBA" id="ARBA00022741"/>
    </source>
</evidence>
<evidence type="ECO:0000256" key="7">
    <source>
        <dbReference type="ARBA" id="ARBA00022967"/>
    </source>
</evidence>
<feature type="domain" description="ATP synthase alpha subunit C-terminal" evidence="14">
    <location>
        <begin position="371"/>
        <end position="496"/>
    </location>
</feature>
<dbReference type="EMBL" id="FOJY01000011">
    <property type="protein sequence ID" value="SFB15842.1"/>
    <property type="molecule type" value="Genomic_DNA"/>
</dbReference>
<dbReference type="InterPro" id="IPR023366">
    <property type="entry name" value="ATP_synth_asu-like_sf"/>
</dbReference>
<dbReference type="Gene3D" id="2.40.30.20">
    <property type="match status" value="1"/>
</dbReference>
<dbReference type="GO" id="GO:0046933">
    <property type="term" value="F:proton-transporting ATP synthase activity, rotational mechanism"/>
    <property type="evidence" value="ECO:0007669"/>
    <property type="project" value="UniProtKB-UniRule"/>
</dbReference>
<evidence type="ECO:0000256" key="11">
    <source>
        <dbReference type="ARBA" id="ARBA00023310"/>
    </source>
</evidence>